<dbReference type="EMBL" id="MU970041">
    <property type="protein sequence ID" value="KAK9325404.1"/>
    <property type="molecule type" value="Genomic_DNA"/>
</dbReference>
<keyword evidence="2" id="KW-1185">Reference proteome</keyword>
<accession>A0ACC3TW41</accession>
<protein>
    <submittedName>
        <fullName evidence="1">Uncharacterized protein</fullName>
    </submittedName>
</protein>
<comment type="caution">
    <text evidence="1">The sequence shown here is derived from an EMBL/GenBank/DDBJ whole genome shotgun (WGS) entry which is preliminary data.</text>
</comment>
<sequence>MLPSASAPLPAQQLSARSPSKLARRSATVPSAPVTLRAPDQPSSQNMMRSLSSVHLPPPPLTSIAVNIAQSRPLSAGQNASQNASSSTFNSSVSPVKRQTSTAAQSSVGTRQLSSTAAAAQHIFSSPTLATLAASTYNSASSSSKENVSPDAQNPSSEIPPPYLMPPVYDDGEKPPYSYATLIGMAILRAPNRRLTLSQIYKWINDTFAWYRKCDAGWQNSIRHNLSLNKAFSKQERPKDDPGKGNYWIVEPGCEYLFMKGRPRKSNSGNSGNQKVSSTPATSRSADGPDSSSSPTLTKAASSKPTEQMSRGSATPSPLQLSQELPRRMALPSNESVRRSHKRAPASAVDDDTPWSSPEILVKRARDDKSIQNDASHCDFATPLRPAFRVAVSSTISTTSQAVPGLSFTSSSSPASMVPLTPVNSVSHPSLLPASSFIKKKPNTTASRRKSSDAASMAKHQNQAVSIYAQMPVPSYPIVSTFPLSVDSKTHYSSADTDEDDDDEYSDNRSNPDSHDVSPGSVYAGENESESADPSSRSNRAEARLFNSNVPHLQPDQDDDTTYYFIGSSPNREHGQLHLHHTLVQQSPPRPHSALDGLAHSFSPLREQTGLTQVSSPFGSPIYIRQHQQFLSPQRKLLAQSLQFDECGTSTTSGSGPIVLTDEDDEISRACFGSPDKRSKMERTQLYFDDFWPLESSIERRGNGAVNKRTGDGSVANVFGVDVCQVVKRAMMINRQKLEMHEADQIETVDTSEDGSRRVIAEEADASDVRPQPLFRNMTF</sequence>
<name>A0ACC3TW41_9ASCO</name>
<evidence type="ECO:0000313" key="2">
    <source>
        <dbReference type="Proteomes" id="UP001489719"/>
    </source>
</evidence>
<organism evidence="1 2">
    <name type="scientific">Lipomyces orientalis</name>
    <dbReference type="NCBI Taxonomy" id="1233043"/>
    <lineage>
        <taxon>Eukaryota</taxon>
        <taxon>Fungi</taxon>
        <taxon>Dikarya</taxon>
        <taxon>Ascomycota</taxon>
        <taxon>Saccharomycotina</taxon>
        <taxon>Lipomycetes</taxon>
        <taxon>Lipomycetales</taxon>
        <taxon>Lipomycetaceae</taxon>
        <taxon>Lipomyces</taxon>
    </lineage>
</organism>
<evidence type="ECO:0000313" key="1">
    <source>
        <dbReference type="EMBL" id="KAK9325404.1"/>
    </source>
</evidence>
<reference evidence="2" key="1">
    <citation type="journal article" date="2024" name="Front. Bioeng. Biotechnol.">
        <title>Genome-scale model development and genomic sequencing of the oleaginous clade Lipomyces.</title>
        <authorList>
            <person name="Czajka J.J."/>
            <person name="Han Y."/>
            <person name="Kim J."/>
            <person name="Mondo S.J."/>
            <person name="Hofstad B.A."/>
            <person name="Robles A."/>
            <person name="Haridas S."/>
            <person name="Riley R."/>
            <person name="LaButti K."/>
            <person name="Pangilinan J."/>
            <person name="Andreopoulos W."/>
            <person name="Lipzen A."/>
            <person name="Yan J."/>
            <person name="Wang M."/>
            <person name="Ng V."/>
            <person name="Grigoriev I.V."/>
            <person name="Spatafora J.W."/>
            <person name="Magnuson J.K."/>
            <person name="Baker S.E."/>
            <person name="Pomraning K.R."/>
        </authorList>
    </citation>
    <scope>NUCLEOTIDE SEQUENCE [LARGE SCALE GENOMIC DNA]</scope>
    <source>
        <strain evidence="2">CBS 10300</strain>
    </source>
</reference>
<dbReference type="Proteomes" id="UP001489719">
    <property type="component" value="Unassembled WGS sequence"/>
</dbReference>
<gene>
    <name evidence="1" type="ORF">V1517DRAFT_314807</name>
</gene>
<proteinExistence type="predicted"/>